<dbReference type="InterPro" id="IPR011990">
    <property type="entry name" value="TPR-like_helical_dom_sf"/>
</dbReference>
<comment type="caution">
    <text evidence="2">The sequence shown here is derived from an EMBL/GenBank/DDBJ whole genome shotgun (WGS) entry which is preliminary data.</text>
</comment>
<feature type="signal peptide" evidence="1">
    <location>
        <begin position="1"/>
        <end position="23"/>
    </location>
</feature>
<organism evidence="2 3">
    <name type="scientific">Paraperlucidibaca wandonensis</name>
    <dbReference type="NCBI Taxonomy" id="1268273"/>
    <lineage>
        <taxon>Bacteria</taxon>
        <taxon>Pseudomonadati</taxon>
        <taxon>Pseudomonadota</taxon>
        <taxon>Gammaproteobacteria</taxon>
        <taxon>Moraxellales</taxon>
        <taxon>Moraxellaceae</taxon>
        <taxon>Paraperlucidibaca</taxon>
    </lineage>
</organism>
<feature type="chain" id="PRO_5046243410" description="Tetratricopeptide repeat protein" evidence="1">
    <location>
        <begin position="24"/>
        <end position="388"/>
    </location>
</feature>
<keyword evidence="1" id="KW-0732">Signal</keyword>
<dbReference type="EMBL" id="JBHTIT010000001">
    <property type="protein sequence ID" value="MFD0949052.1"/>
    <property type="molecule type" value="Genomic_DNA"/>
</dbReference>
<dbReference type="RefSeq" id="WP_379068256.1">
    <property type="nucleotide sequence ID" value="NZ_JBHTIT010000001.1"/>
</dbReference>
<accession>A0ABW3HDX4</accession>
<evidence type="ECO:0008006" key="4">
    <source>
        <dbReference type="Google" id="ProtNLM"/>
    </source>
</evidence>
<keyword evidence="3" id="KW-1185">Reference proteome</keyword>
<gene>
    <name evidence="2" type="ORF">ACFQ0F_01360</name>
</gene>
<name>A0ABW3HDX4_9GAMM</name>
<dbReference type="SUPFAM" id="SSF48452">
    <property type="entry name" value="TPR-like"/>
    <property type="match status" value="1"/>
</dbReference>
<evidence type="ECO:0000313" key="3">
    <source>
        <dbReference type="Proteomes" id="UP001597044"/>
    </source>
</evidence>
<protein>
    <recommendedName>
        <fullName evidence="4">Tetratricopeptide repeat protein</fullName>
    </recommendedName>
</protein>
<sequence>MSSIVKHGLAAAILALTTNTAVAVDTQARLAPVYERLESEGERNAVLNQMELGARAYELKDYETATRAFDFALNQIESFYSNKEGAEQARSLWYEEGRKDFKGEPYERVMAYYYRGLLYLQEQDWGNARASFEGGMLQDAFAEEDQNRFDFALMAYLSAWASFREGNDVMQDRALKELAVLRKGAPTFGKGHNTLLVVETGTSPRKLGDGIGHYELVYRRGRKFDEERVAVVLGGKETQVYPMEDVFWQATSRGGRAVDRIVKGKASFRSTNAGVGGVLADTASTLQILQPISGSLGAVAGTLGAIGAMQMFVASKVNAKADVRYWSSLPDAVHVMSLKSSPGQTATVKLFDKAGTVLPELTQTVTMPDNGGLVWVRSRPSGTMPRHK</sequence>
<evidence type="ECO:0000256" key="1">
    <source>
        <dbReference type="SAM" id="SignalP"/>
    </source>
</evidence>
<proteinExistence type="predicted"/>
<evidence type="ECO:0000313" key="2">
    <source>
        <dbReference type="EMBL" id="MFD0949052.1"/>
    </source>
</evidence>
<dbReference type="Proteomes" id="UP001597044">
    <property type="component" value="Unassembled WGS sequence"/>
</dbReference>
<reference evidence="3" key="1">
    <citation type="journal article" date="2019" name="Int. J. Syst. Evol. Microbiol.">
        <title>The Global Catalogue of Microorganisms (GCM) 10K type strain sequencing project: providing services to taxonomists for standard genome sequencing and annotation.</title>
        <authorList>
            <consortium name="The Broad Institute Genomics Platform"/>
            <consortium name="The Broad Institute Genome Sequencing Center for Infectious Disease"/>
            <person name="Wu L."/>
            <person name="Ma J."/>
        </authorList>
    </citation>
    <scope>NUCLEOTIDE SEQUENCE [LARGE SCALE GENOMIC DNA]</scope>
    <source>
        <strain evidence="3">CCUG 63419</strain>
    </source>
</reference>